<evidence type="ECO:0000313" key="7">
    <source>
        <dbReference type="EMBL" id="KAL3859231.1"/>
    </source>
</evidence>
<comment type="subcellular location">
    <subcellularLocation>
        <location evidence="1">Membrane</location>
    </subcellularLocation>
</comment>
<organism evidence="7 8">
    <name type="scientific">Sinanodonta woodiana</name>
    <name type="common">Chinese pond mussel</name>
    <name type="synonym">Anodonta woodiana</name>
    <dbReference type="NCBI Taxonomy" id="1069815"/>
    <lineage>
        <taxon>Eukaryota</taxon>
        <taxon>Metazoa</taxon>
        <taxon>Spiralia</taxon>
        <taxon>Lophotrochozoa</taxon>
        <taxon>Mollusca</taxon>
        <taxon>Bivalvia</taxon>
        <taxon>Autobranchia</taxon>
        <taxon>Heteroconchia</taxon>
        <taxon>Palaeoheterodonta</taxon>
        <taxon>Unionida</taxon>
        <taxon>Unionoidea</taxon>
        <taxon>Unionidae</taxon>
        <taxon>Unioninae</taxon>
        <taxon>Sinanodonta</taxon>
    </lineage>
</organism>
<keyword evidence="3" id="KW-0202">Cytokine</keyword>
<evidence type="ECO:0000256" key="1">
    <source>
        <dbReference type="ARBA" id="ARBA00004370"/>
    </source>
</evidence>
<feature type="domain" description="THD" evidence="6">
    <location>
        <begin position="265"/>
        <end position="404"/>
    </location>
</feature>
<dbReference type="GO" id="GO:0016020">
    <property type="term" value="C:membrane"/>
    <property type="evidence" value="ECO:0007669"/>
    <property type="project" value="UniProtKB-SubCell"/>
</dbReference>
<evidence type="ECO:0000259" key="6">
    <source>
        <dbReference type="PROSITE" id="PS50049"/>
    </source>
</evidence>
<keyword evidence="4 5" id="KW-0472">Membrane</keyword>
<protein>
    <recommendedName>
        <fullName evidence="6">THD domain-containing protein</fullName>
    </recommendedName>
</protein>
<dbReference type="Gene3D" id="2.60.120.40">
    <property type="match status" value="1"/>
</dbReference>
<keyword evidence="5" id="KW-1133">Transmembrane helix</keyword>
<accession>A0ABD3VDV7</accession>
<evidence type="ECO:0000256" key="5">
    <source>
        <dbReference type="SAM" id="Phobius"/>
    </source>
</evidence>
<evidence type="ECO:0000313" key="8">
    <source>
        <dbReference type="Proteomes" id="UP001634394"/>
    </source>
</evidence>
<sequence>MLRQDLDQGESEVRKMTRAFDSVSLGNTERSHQRKTECHDDYAVLMESKQESHDIVQNLHHYEGDSKTFDSSDGSVDSGYQIEGLSHCNLMSKEPHVKSRLGGNLDVDAGKAPIISHGNEIEHECANRQRVLKLKCIHICLSMSVVVNVVLVLAVLLLVTTTINIEESEGKNCDLQQIWRQISQDSLCIPCNNLGSQVTAEDTLFDIVSTCGFKFCCVQNAAMHTFFLLLLQEGYTSSKATTNSSTVLNKADVDRTLNTWRSREIGAHLYANITSLPEKLTWTTDGGFGSAFLRGITLTQESRLMVPRAGYYFIYSVVTFKCQHNSKTHIHLINRQHKGRPNAGVQQLLLRKSSDCGTDGFYTSFLSGVLQLKSNDEISVNLTEDSISSVYVSSLSNFVGGYLL</sequence>
<comment type="similarity">
    <text evidence="2">Belongs to the tumor necrosis factor family.</text>
</comment>
<gene>
    <name evidence="7" type="ORF">ACJMK2_009460</name>
</gene>
<evidence type="ECO:0000256" key="2">
    <source>
        <dbReference type="ARBA" id="ARBA00008670"/>
    </source>
</evidence>
<dbReference type="AlphaFoldDB" id="A0ABD3VDV7"/>
<dbReference type="SUPFAM" id="SSF49842">
    <property type="entry name" value="TNF-like"/>
    <property type="match status" value="1"/>
</dbReference>
<dbReference type="Pfam" id="PF00229">
    <property type="entry name" value="TNF"/>
    <property type="match status" value="1"/>
</dbReference>
<keyword evidence="5" id="KW-0812">Transmembrane</keyword>
<dbReference type="GO" id="GO:0005615">
    <property type="term" value="C:extracellular space"/>
    <property type="evidence" value="ECO:0007669"/>
    <property type="project" value="UniProtKB-KW"/>
</dbReference>
<name>A0ABD3VDV7_SINWO</name>
<dbReference type="SMART" id="SM00207">
    <property type="entry name" value="TNF"/>
    <property type="match status" value="1"/>
</dbReference>
<keyword evidence="8" id="KW-1185">Reference proteome</keyword>
<proteinExistence type="inferred from homology"/>
<reference evidence="7 8" key="1">
    <citation type="submission" date="2024-11" db="EMBL/GenBank/DDBJ databases">
        <title>Chromosome-level genome assembly of the freshwater bivalve Anodonta woodiana.</title>
        <authorList>
            <person name="Chen X."/>
        </authorList>
    </citation>
    <scope>NUCLEOTIDE SEQUENCE [LARGE SCALE GENOMIC DNA]</scope>
    <source>
        <strain evidence="7">MN2024</strain>
        <tissue evidence="7">Gills</tissue>
    </source>
</reference>
<dbReference type="InterPro" id="IPR008983">
    <property type="entry name" value="Tumour_necrosis_fac-like_dom"/>
</dbReference>
<evidence type="ECO:0000256" key="4">
    <source>
        <dbReference type="ARBA" id="ARBA00023136"/>
    </source>
</evidence>
<dbReference type="GO" id="GO:0005125">
    <property type="term" value="F:cytokine activity"/>
    <property type="evidence" value="ECO:0007669"/>
    <property type="project" value="UniProtKB-KW"/>
</dbReference>
<dbReference type="Proteomes" id="UP001634394">
    <property type="component" value="Unassembled WGS sequence"/>
</dbReference>
<dbReference type="PANTHER" id="PTHR11471:SF13">
    <property type="entry name" value="TNF FAMILY PROFILE DOMAIN-CONTAINING PROTEIN"/>
    <property type="match status" value="1"/>
</dbReference>
<dbReference type="PANTHER" id="PTHR11471">
    <property type="entry name" value="TUMOR NECROSIS FACTOR FAMILY MEMBER"/>
    <property type="match status" value="1"/>
</dbReference>
<comment type="caution">
    <text evidence="7">The sequence shown here is derived from an EMBL/GenBank/DDBJ whole genome shotgun (WGS) entry which is preliminary data.</text>
</comment>
<dbReference type="EMBL" id="JBJQND010000012">
    <property type="protein sequence ID" value="KAL3859231.1"/>
    <property type="molecule type" value="Genomic_DNA"/>
</dbReference>
<dbReference type="PROSITE" id="PS50049">
    <property type="entry name" value="THD_2"/>
    <property type="match status" value="1"/>
</dbReference>
<feature type="transmembrane region" description="Helical" evidence="5">
    <location>
        <begin position="136"/>
        <end position="159"/>
    </location>
</feature>
<dbReference type="InterPro" id="IPR006052">
    <property type="entry name" value="TNF_dom"/>
</dbReference>
<evidence type="ECO:0000256" key="3">
    <source>
        <dbReference type="ARBA" id="ARBA00022514"/>
    </source>
</evidence>